<dbReference type="STRING" id="1121485.GCA_000426485_03221"/>
<dbReference type="PANTHER" id="PTHR43736">
    <property type="entry name" value="ADP-RIBOSE PYROPHOSPHATASE"/>
    <property type="match status" value="1"/>
</dbReference>
<dbReference type="AlphaFoldDB" id="A0A4Y8KYK9"/>
<organism evidence="3 4">
    <name type="scientific">Dysgonomonas capnocytophagoides</name>
    <dbReference type="NCBI Taxonomy" id="45254"/>
    <lineage>
        <taxon>Bacteria</taxon>
        <taxon>Pseudomonadati</taxon>
        <taxon>Bacteroidota</taxon>
        <taxon>Bacteroidia</taxon>
        <taxon>Bacteroidales</taxon>
        <taxon>Dysgonomonadaceae</taxon>
        <taxon>Dysgonomonas</taxon>
    </lineage>
</organism>
<dbReference type="EMBL" id="SOML01000009">
    <property type="protein sequence ID" value="TFD94874.1"/>
    <property type="molecule type" value="Genomic_DNA"/>
</dbReference>
<dbReference type="OrthoDB" id="9786141at2"/>
<proteinExistence type="predicted"/>
<dbReference type="RefSeq" id="WP_026627030.1">
    <property type="nucleotide sequence ID" value="NZ_AP028867.1"/>
</dbReference>
<sequence>MPEKEHPLHLFRYCPKCGSNHFVENNFKSKRCEDCGFIYYFNPSSATVAVIINKNKELLVATRANDPAKGTFDLPGGFVDMNETGEEAVIREVLEETSLSITSVKYLFSIPNTYMYSGFEVQTTDMFFLCNTDDDSSFKAHDDVAALQFIPIGDLDPALFGLESVKKGIEKLRSDTFLLTIE</sequence>
<dbReference type="PRINTS" id="PR00502">
    <property type="entry name" value="NUDIXFAMILY"/>
</dbReference>
<evidence type="ECO:0000313" key="3">
    <source>
        <dbReference type="EMBL" id="TFD94874.1"/>
    </source>
</evidence>
<dbReference type="PROSITE" id="PS51462">
    <property type="entry name" value="NUDIX"/>
    <property type="match status" value="1"/>
</dbReference>
<evidence type="ECO:0000256" key="1">
    <source>
        <dbReference type="ARBA" id="ARBA00022801"/>
    </source>
</evidence>
<dbReference type="GO" id="GO:0016787">
    <property type="term" value="F:hydrolase activity"/>
    <property type="evidence" value="ECO:0007669"/>
    <property type="project" value="UniProtKB-KW"/>
</dbReference>
<feature type="domain" description="Nudix hydrolase" evidence="2">
    <location>
        <begin position="42"/>
        <end position="173"/>
    </location>
</feature>
<reference evidence="3 4" key="1">
    <citation type="submission" date="2019-03" db="EMBL/GenBank/DDBJ databases">
        <title>San Antonio Military Medical Center submission to MRSN (WRAIR), pending publication.</title>
        <authorList>
            <person name="Blyth D.M."/>
            <person name="Mccarthy S.L."/>
            <person name="Schall S.E."/>
            <person name="Stam J.A."/>
            <person name="Ong A.C."/>
            <person name="Mcgann P.T."/>
        </authorList>
    </citation>
    <scope>NUCLEOTIDE SEQUENCE [LARGE SCALE GENOMIC DNA]</scope>
    <source>
        <strain evidence="3 4">MRSN571793</strain>
    </source>
</reference>
<dbReference type="SUPFAM" id="SSF55811">
    <property type="entry name" value="Nudix"/>
    <property type="match status" value="1"/>
</dbReference>
<name>A0A4Y8KYK9_9BACT</name>
<dbReference type="InterPro" id="IPR000086">
    <property type="entry name" value="NUDIX_hydrolase_dom"/>
</dbReference>
<accession>A0A4Y8KYK9</accession>
<dbReference type="Gene3D" id="3.90.79.10">
    <property type="entry name" value="Nucleoside Triphosphate Pyrophosphohydrolase"/>
    <property type="match status" value="1"/>
</dbReference>
<evidence type="ECO:0000313" key="4">
    <source>
        <dbReference type="Proteomes" id="UP000297861"/>
    </source>
</evidence>
<keyword evidence="1" id="KW-0378">Hydrolase</keyword>
<dbReference type="Pfam" id="PF00293">
    <property type="entry name" value="NUDIX"/>
    <property type="match status" value="1"/>
</dbReference>
<evidence type="ECO:0000259" key="2">
    <source>
        <dbReference type="PROSITE" id="PS51462"/>
    </source>
</evidence>
<dbReference type="PANTHER" id="PTHR43736:SF1">
    <property type="entry name" value="DIHYDRONEOPTERIN TRIPHOSPHATE DIPHOSPHATASE"/>
    <property type="match status" value="1"/>
</dbReference>
<dbReference type="CDD" id="cd04681">
    <property type="entry name" value="NUDIX_Hydrolase"/>
    <property type="match status" value="1"/>
</dbReference>
<comment type="caution">
    <text evidence="3">The sequence shown here is derived from an EMBL/GenBank/DDBJ whole genome shotgun (WGS) entry which is preliminary data.</text>
</comment>
<dbReference type="Proteomes" id="UP000297861">
    <property type="component" value="Unassembled WGS sequence"/>
</dbReference>
<gene>
    <name evidence="3" type="ORF">E2605_13720</name>
</gene>
<keyword evidence="4" id="KW-1185">Reference proteome</keyword>
<dbReference type="InterPro" id="IPR020476">
    <property type="entry name" value="Nudix_hydrolase"/>
</dbReference>
<protein>
    <submittedName>
        <fullName evidence="3">NUDIX domain-containing protein</fullName>
    </submittedName>
</protein>
<dbReference type="InterPro" id="IPR015797">
    <property type="entry name" value="NUDIX_hydrolase-like_dom_sf"/>
</dbReference>